<dbReference type="InterPro" id="IPR029063">
    <property type="entry name" value="SAM-dependent_MTases_sf"/>
</dbReference>
<protein>
    <recommendedName>
        <fullName evidence="4">S-adenosylmethionine-dependent methyltransferase domain-containing protein</fullName>
    </recommendedName>
</protein>
<dbReference type="Gene3D" id="3.40.50.150">
    <property type="entry name" value="Vaccinia Virus protein VP39"/>
    <property type="match status" value="1"/>
</dbReference>
<evidence type="ECO:0000256" key="2">
    <source>
        <dbReference type="ARBA" id="ARBA00022679"/>
    </source>
</evidence>
<reference evidence="5 6" key="1">
    <citation type="submission" date="2013-06" db="EMBL/GenBank/DDBJ databases">
        <authorList>
            <person name="Weinstock G."/>
            <person name="Sodergren E."/>
            <person name="Lobos E.A."/>
            <person name="Fulton L."/>
            <person name="Fulton R."/>
            <person name="Courtney L."/>
            <person name="Fronick C."/>
            <person name="O'Laughlin M."/>
            <person name="Godfrey J."/>
            <person name="Wilson R.M."/>
            <person name="Miner T."/>
            <person name="Farmer C."/>
            <person name="Delehaunty K."/>
            <person name="Cordes M."/>
            <person name="Minx P."/>
            <person name="Tomlinson C."/>
            <person name="Chen J."/>
            <person name="Wollam A."/>
            <person name="Pepin K.H."/>
            <person name="Bhonagiri V."/>
            <person name="Zhang X."/>
            <person name="Warren W."/>
            <person name="Mitreva M."/>
            <person name="Mardis E.R."/>
            <person name="Wilson R.K."/>
        </authorList>
    </citation>
    <scope>NUCLEOTIDE SEQUENCE [LARGE SCALE GENOMIC DNA]</scope>
    <source>
        <strain evidence="5 6">ATCC 27803</strain>
    </source>
</reference>
<dbReference type="Pfam" id="PF10672">
    <property type="entry name" value="Methyltrans_SAM"/>
    <property type="match status" value="1"/>
</dbReference>
<evidence type="ECO:0000256" key="1">
    <source>
        <dbReference type="ARBA" id="ARBA00022603"/>
    </source>
</evidence>
<dbReference type="CDD" id="cd02440">
    <property type="entry name" value="AdoMet_MTases"/>
    <property type="match status" value="1"/>
</dbReference>
<dbReference type="Proteomes" id="UP000016658">
    <property type="component" value="Unassembled WGS sequence"/>
</dbReference>
<organism evidence="5 6">
    <name type="scientific">Faecalitalea cylindroides ATCC 27803</name>
    <dbReference type="NCBI Taxonomy" id="649755"/>
    <lineage>
        <taxon>Bacteria</taxon>
        <taxon>Bacillati</taxon>
        <taxon>Bacillota</taxon>
        <taxon>Erysipelotrichia</taxon>
        <taxon>Erysipelotrichales</taxon>
        <taxon>Erysipelotrichaceae</taxon>
        <taxon>Faecalitalea</taxon>
    </lineage>
</organism>
<proteinExistence type="predicted"/>
<dbReference type="InterPro" id="IPR013780">
    <property type="entry name" value="Glyco_hydro_b"/>
</dbReference>
<evidence type="ECO:0000259" key="4">
    <source>
        <dbReference type="Pfam" id="PF10672"/>
    </source>
</evidence>
<accession>U2QN76</accession>
<keyword evidence="1" id="KW-0489">Methyltransferase</keyword>
<keyword evidence="3" id="KW-0949">S-adenosyl-L-methionine</keyword>
<dbReference type="HOGENOM" id="CLU_051804_1_0_9"/>
<gene>
    <name evidence="5" type="ORF">HMPREF0367_01537</name>
</gene>
<name>U2QN76_9FIRM</name>
<evidence type="ECO:0000313" key="5">
    <source>
        <dbReference type="EMBL" id="ERK42768.1"/>
    </source>
</evidence>
<dbReference type="PANTHER" id="PTHR43042:SF2">
    <property type="entry name" value="SAM-DEPENDENT METHYLTRANSFERASE"/>
    <property type="match status" value="1"/>
</dbReference>
<dbReference type="EMBL" id="AWVI01000078">
    <property type="protein sequence ID" value="ERK42768.1"/>
    <property type="molecule type" value="Genomic_DNA"/>
</dbReference>
<feature type="domain" description="S-adenosylmethionine-dependent methyltransferase" evidence="4">
    <location>
        <begin position="58"/>
        <end position="208"/>
    </location>
</feature>
<dbReference type="SUPFAM" id="SSF53335">
    <property type="entry name" value="S-adenosyl-L-methionine-dependent methyltransferases"/>
    <property type="match status" value="1"/>
</dbReference>
<dbReference type="AlphaFoldDB" id="U2QN76"/>
<comment type="caution">
    <text evidence="5">The sequence shown here is derived from an EMBL/GenBank/DDBJ whole genome shotgun (WGS) entry which is preliminary data.</text>
</comment>
<evidence type="ECO:0000313" key="6">
    <source>
        <dbReference type="Proteomes" id="UP000016658"/>
    </source>
</evidence>
<dbReference type="PATRIC" id="fig|649755.3.peg.1421"/>
<evidence type="ECO:0000256" key="3">
    <source>
        <dbReference type="ARBA" id="ARBA00022691"/>
    </source>
</evidence>
<dbReference type="PANTHER" id="PTHR43042">
    <property type="entry name" value="SAM-DEPENDENT METHYLTRANSFERASE"/>
    <property type="match status" value="1"/>
</dbReference>
<dbReference type="GO" id="GO:0032259">
    <property type="term" value="P:methylation"/>
    <property type="evidence" value="ECO:0007669"/>
    <property type="project" value="UniProtKB-KW"/>
</dbReference>
<dbReference type="Gene3D" id="2.60.40.1180">
    <property type="entry name" value="Golgi alpha-mannosidase II"/>
    <property type="match status" value="1"/>
</dbReference>
<dbReference type="GO" id="GO:0008168">
    <property type="term" value="F:methyltransferase activity"/>
    <property type="evidence" value="ECO:0007669"/>
    <property type="project" value="UniProtKB-KW"/>
</dbReference>
<keyword evidence="2" id="KW-0808">Transferase</keyword>
<sequence>MYNTVMNQISKDWKDYEVIDTGNKEKLERWNKTILRRPDPVCIWPIEDESKWNNVDAIYHRSKSGGGHWETKHPIKEFWTIGYKELRFKISPTGFKHTGLFPEQAANWDFVMNKIRNSKRDDIRVLNLFAYTGGATIACSKAGAKEVVHVDAAKGMIQWAKENMELNHLENNTIRFIVEDCLKFVKREQRRQRTYHGIIMDPPSYGRGPKQELWKLEDQLYELVDECQKILDKDALFFLVNCYTTGFSCKTLEEVLSRSLLPSHPGNIETGENLLPVTYNNSILPCGIFGRWTKD</sequence>
<dbReference type="InterPro" id="IPR019614">
    <property type="entry name" value="SAM-dep_methyl-trfase"/>
</dbReference>